<dbReference type="GO" id="GO:0003676">
    <property type="term" value="F:nucleic acid binding"/>
    <property type="evidence" value="ECO:0007669"/>
    <property type="project" value="InterPro"/>
</dbReference>
<evidence type="ECO:0008006" key="6">
    <source>
        <dbReference type="Google" id="ProtNLM"/>
    </source>
</evidence>
<organism evidence="4 5">
    <name type="scientific">Babesia divergens</name>
    <dbReference type="NCBI Taxonomy" id="32595"/>
    <lineage>
        <taxon>Eukaryota</taxon>
        <taxon>Sar</taxon>
        <taxon>Alveolata</taxon>
        <taxon>Apicomplexa</taxon>
        <taxon>Aconoidasida</taxon>
        <taxon>Piroplasmida</taxon>
        <taxon>Babesiidae</taxon>
        <taxon>Babesia</taxon>
    </lineage>
</organism>
<keyword evidence="5" id="KW-1185">Reference proteome</keyword>
<dbReference type="Pfam" id="PF03178">
    <property type="entry name" value="CPSF_A"/>
    <property type="match status" value="1"/>
</dbReference>
<evidence type="ECO:0000259" key="2">
    <source>
        <dbReference type="Pfam" id="PF03178"/>
    </source>
</evidence>
<feature type="domain" description="RSE1/DDB1/CPSF1 C-terminal" evidence="2">
    <location>
        <begin position="1672"/>
        <end position="1863"/>
    </location>
</feature>
<evidence type="ECO:0000256" key="1">
    <source>
        <dbReference type="SAM" id="MobiDB-lite"/>
    </source>
</evidence>
<reference evidence="4" key="2">
    <citation type="submission" date="2021-05" db="EMBL/GenBank/DDBJ databases">
        <authorList>
            <person name="Pain A."/>
        </authorList>
    </citation>
    <scope>NUCLEOTIDE SEQUENCE</scope>
    <source>
        <strain evidence="4">1802A</strain>
    </source>
</reference>
<feature type="domain" description="RSE1/DDB1/CPSF1 second beta-propeller" evidence="3">
    <location>
        <begin position="788"/>
        <end position="967"/>
    </location>
</feature>
<sequence length="1935" mass="213691">MKSAAHLAYHTVCESTSADTVLRGSFCYPGSNDVVIVKGRHLALYTLLTCDETSSILSENSGIVCGQDISREAADHAIGENVANDCLRFVSQVMLQGAPVAARLLPDFIFHSYEKLDAAKRQSPLIPSCDSSQLPDTQVEEAELGASASHPVDDDGQAISSEEVRATSALILAFDFGRVMVVGFDRSHNRFITLSMHVLDRRLPADDDEQYMQLPLRDKIRMTTVSETYMAVCALNGWFLLSHRRMGNHRMAVYGRRYIIAYCNNERLVHIVVLCTEFKRPTLSKRHRYFPFGGFSDSGVRGVDGDHHSVVTVPWLRVESLSEFDVDTELGFCEDSYFVRGMDLYDDSNKAMLGLLIATKPEAIGTHVAHGSDCASGGISFIAMAFYPEARSCTIIQRLDSLPVDTEVIVGVPPSVYGSAGFLFRSLDFIMWTTLLSPTLCWQFTAPTGLLNTCFNDEDSLGGDYRFLNAMRLNLDVREYTIGYVGTFFVLIPRSRGVMYIGRPVTNLSGILKDILWCRMGDFDFEVAASQLITVDDRLEAFVSGSGVELAVLRANLPDGFLGFITDSVEDGEEGEPFEISISEIPTKVPFFGTELHSRFHEEVGDGSLSIICFVPNSGAVRDPKNVTLPELWQVGCSRPPRSLKPGEAPQGGSALVQRFKPQRRPYAPIDRQVTDVTAIDYVWPKQQSIVGLCDDSKIVVLMEKATIQPVIAVPLQSCSTLIPLRYSSSDMLAVEGEHRPVKDTEFLLTWDNNTATVTLNEHILEVRHNSVMDRRKSSVSSASVDIPLATDERTLTYATVCSNRLVVQVTATRAIFLDTLSHKGVCSIQLPLFDETEGSTVRSVEVTDDRLICLFSSGNVALLSISEKDGQPALSVTHRISGGIVRLISLYRPSCANNAYSSVCLLVLTGKNSLFCFSLNPFERMFAFPDLTQVHPELFNDDSESLHIIDVSAEESASSDSMTVSKRQSTNLTAKRKRRSTVPVPRHSKAAVTSSVDSTSVAHLGEHGAVTDDQSTVHAVEADAPLSVKSATSDKHMKSADDILMPPPSVLPVSQGETRPTFNRWNKSRKHISTLEYVVCVKMLDVSPTDQGPTLVVFMTGRPLLVYRSYLLGGKDYVFQLFHHRFVQPLPSALSVVDKDDCSRERVYMQLRHDRSPGDCCISEPILTLRNRDTVDKSDMNYVTISYPHISAADVSFYLVGRDSKEVPSSAKPLTKSQIETNPGIMKAVNVLQSRWSAFLPPCLRLTSLNNRLRIHEYDLENVLDIDTTHGFEEARVVSLYSVVTHAEQFARYVIFLTRPGTLVLCVPGVLHQATTINGDVSIQEIVLGSDEADIIKTKRVPEITWNPLYCRLKAEESNVVQADLSCRNKGLIAGGLSFNGDFISQMYHMGNLRAKLIAVSHKNYYLSNNVIRANRNATVATLPNDSDIHEVYCGKLVAVAVRYDVNAKDELVGVLNERINLQLRQLESEILPPGTTPVDIIEPNKQICTLIQTLDALPQYGDISQPVWRDLVIVLHMGNLRCWLGEYPVEPMESVLSMTFGIIGNREYLLIGTCTNLGENVESKGDVVVVDLQPLFVRQPLIDEGLGNVGPISRVTKSPTCVTLGEYCKRIFPGAVSFLSSLNTDFDMIFRPNFDFSLDIASLGKADSAILYGSEDSRRWTTTHFSPNFGLFVHSVGPRLFVHEVSGKQFLRGAFAEVPLCVSAACVFDKYVVAGDLNMGLHFFMYRHDAMNDSRTLCKISSTVKKVDLSVVACAPLVNSDCIGLIASDYFSNLVLFKSVSDEGGRETLVVAAALRLPTRVTHFVRKEPDFRRGHQPSGLLGFTADGSIIHTFMPEADAFEFFKSVQGIMEATVPAPLGVPRLAHSRPLFTSQMAQTQAVWPNDDTILSLDVLRSLPFQSALFLETLTSKVSVDTGVTPYQLLNALSGCLLSM</sequence>
<dbReference type="InterPro" id="IPR004871">
    <property type="entry name" value="RSE1/DDB1/CPSF1_C"/>
</dbReference>
<name>A0AAD9GAV0_BABDI</name>
<dbReference type="GO" id="GO:0005634">
    <property type="term" value="C:nucleus"/>
    <property type="evidence" value="ECO:0007669"/>
    <property type="project" value="InterPro"/>
</dbReference>
<feature type="compositionally biased region" description="Low complexity" evidence="1">
    <location>
        <begin position="991"/>
        <end position="1001"/>
    </location>
</feature>
<gene>
    <name evidence="4" type="ORF">X943_003953</name>
</gene>
<evidence type="ECO:0000313" key="5">
    <source>
        <dbReference type="Proteomes" id="UP001195914"/>
    </source>
</evidence>
<feature type="compositionally biased region" description="Polar residues" evidence="1">
    <location>
        <begin position="963"/>
        <end position="974"/>
    </location>
</feature>
<dbReference type="InterPro" id="IPR058543">
    <property type="entry name" value="Beta-prop_RSE1/DDB1/CPSF1_2nd"/>
</dbReference>
<evidence type="ECO:0000313" key="4">
    <source>
        <dbReference type="EMBL" id="KAK1934966.1"/>
    </source>
</evidence>
<evidence type="ECO:0000259" key="3">
    <source>
        <dbReference type="Pfam" id="PF23726"/>
    </source>
</evidence>
<proteinExistence type="predicted"/>
<comment type="caution">
    <text evidence="4">The sequence shown here is derived from an EMBL/GenBank/DDBJ whole genome shotgun (WGS) entry which is preliminary data.</text>
</comment>
<feature type="region of interest" description="Disordered" evidence="1">
    <location>
        <begin position="958"/>
        <end position="1001"/>
    </location>
</feature>
<dbReference type="Gene3D" id="2.130.10.10">
    <property type="entry name" value="YVTN repeat-like/Quinoprotein amine dehydrogenase"/>
    <property type="match status" value="2"/>
</dbReference>
<protein>
    <recommendedName>
        <fullName evidence="6">Cleavage/polyadenylation specificity factor A subunit C-terminal domain-containing protein</fullName>
    </recommendedName>
</protein>
<reference evidence="4" key="1">
    <citation type="journal article" date="2014" name="Nucleic Acids Res.">
        <title>The evolutionary dynamics of variant antigen genes in Babesia reveal a history of genomic innovation underlying host-parasite interaction.</title>
        <authorList>
            <person name="Jackson A.P."/>
            <person name="Otto T.D."/>
            <person name="Darby A."/>
            <person name="Ramaprasad A."/>
            <person name="Xia D."/>
            <person name="Echaide I.E."/>
            <person name="Farber M."/>
            <person name="Gahlot S."/>
            <person name="Gamble J."/>
            <person name="Gupta D."/>
            <person name="Gupta Y."/>
            <person name="Jackson L."/>
            <person name="Malandrin L."/>
            <person name="Malas T.B."/>
            <person name="Moussa E."/>
            <person name="Nair M."/>
            <person name="Reid A.J."/>
            <person name="Sanders M."/>
            <person name="Sharma J."/>
            <person name="Tracey A."/>
            <person name="Quail M.A."/>
            <person name="Weir W."/>
            <person name="Wastling J.M."/>
            <person name="Hall N."/>
            <person name="Willadsen P."/>
            <person name="Lingelbach K."/>
            <person name="Shiels B."/>
            <person name="Tait A."/>
            <person name="Berriman M."/>
            <person name="Allred D.R."/>
            <person name="Pain A."/>
        </authorList>
    </citation>
    <scope>NUCLEOTIDE SEQUENCE</scope>
    <source>
        <strain evidence="4">1802A</strain>
    </source>
</reference>
<accession>A0AAD9GAV0</accession>
<dbReference type="EMBL" id="JAHBMH010000062">
    <property type="protein sequence ID" value="KAK1934966.1"/>
    <property type="molecule type" value="Genomic_DNA"/>
</dbReference>
<dbReference type="InterPro" id="IPR015943">
    <property type="entry name" value="WD40/YVTN_repeat-like_dom_sf"/>
</dbReference>
<dbReference type="Proteomes" id="UP001195914">
    <property type="component" value="Unassembled WGS sequence"/>
</dbReference>
<dbReference type="Pfam" id="PF23726">
    <property type="entry name" value="Beta-prop_RSE1_2nd"/>
    <property type="match status" value="1"/>
</dbReference>